<feature type="region of interest" description="Disordered" evidence="1">
    <location>
        <begin position="111"/>
        <end position="174"/>
    </location>
</feature>
<evidence type="ECO:0000313" key="2">
    <source>
        <dbReference type="EMBL" id="KAH0884007.1"/>
    </source>
</evidence>
<organism evidence="2 3">
    <name type="scientific">Brassica napus</name>
    <name type="common">Rape</name>
    <dbReference type="NCBI Taxonomy" id="3708"/>
    <lineage>
        <taxon>Eukaryota</taxon>
        <taxon>Viridiplantae</taxon>
        <taxon>Streptophyta</taxon>
        <taxon>Embryophyta</taxon>
        <taxon>Tracheophyta</taxon>
        <taxon>Spermatophyta</taxon>
        <taxon>Magnoliopsida</taxon>
        <taxon>eudicotyledons</taxon>
        <taxon>Gunneridae</taxon>
        <taxon>Pentapetalae</taxon>
        <taxon>rosids</taxon>
        <taxon>malvids</taxon>
        <taxon>Brassicales</taxon>
        <taxon>Brassicaceae</taxon>
        <taxon>Brassiceae</taxon>
        <taxon>Brassica</taxon>
    </lineage>
</organism>
<comment type="caution">
    <text evidence="2">The sequence shown here is derived from an EMBL/GenBank/DDBJ whole genome shotgun (WGS) entry which is preliminary data.</text>
</comment>
<dbReference type="Proteomes" id="UP000824890">
    <property type="component" value="Unassembled WGS sequence"/>
</dbReference>
<gene>
    <name evidence="2" type="ORF">HID58_060103</name>
</gene>
<name>A0ABQ7ZUU0_BRANA</name>
<reference evidence="2 3" key="1">
    <citation type="submission" date="2021-05" db="EMBL/GenBank/DDBJ databases">
        <title>Genome Assembly of Synthetic Allotetraploid Brassica napus Reveals Homoeologous Exchanges between Subgenomes.</title>
        <authorList>
            <person name="Davis J.T."/>
        </authorList>
    </citation>
    <scope>NUCLEOTIDE SEQUENCE [LARGE SCALE GENOMIC DNA]</scope>
    <source>
        <strain evidence="3">cv. Da-Ae</strain>
        <tissue evidence="2">Seedling</tissue>
    </source>
</reference>
<feature type="non-terminal residue" evidence="2">
    <location>
        <position position="174"/>
    </location>
</feature>
<protein>
    <submittedName>
        <fullName evidence="2">Uncharacterized protein</fullName>
    </submittedName>
</protein>
<evidence type="ECO:0000256" key="1">
    <source>
        <dbReference type="SAM" id="MobiDB-lite"/>
    </source>
</evidence>
<feature type="compositionally biased region" description="Basic and acidic residues" evidence="1">
    <location>
        <begin position="161"/>
        <end position="174"/>
    </location>
</feature>
<accession>A0ABQ7ZUU0</accession>
<sequence>MYISLSLSPNLTSLLFFFNNSHFSSYFENSFGGLRHERHKRRETRRNGDGEERKLGSCLDSSQITRAWVGWGLALSPPFSPQLQVRRVRAPPLLVPFSAFVSREEFESSDKRRHKMELVQRQGKRHPASRVGNLRDRGDGDGKKKKKKKNQRKQRWSFRFKTREDTRARYLDRQ</sequence>
<feature type="compositionally biased region" description="Basic and acidic residues" evidence="1">
    <location>
        <begin position="133"/>
        <end position="142"/>
    </location>
</feature>
<feature type="compositionally biased region" description="Basic residues" evidence="1">
    <location>
        <begin position="143"/>
        <end position="160"/>
    </location>
</feature>
<evidence type="ECO:0000313" key="3">
    <source>
        <dbReference type="Proteomes" id="UP000824890"/>
    </source>
</evidence>
<proteinExistence type="predicted"/>
<dbReference type="EMBL" id="JAGKQM010000014">
    <property type="protein sequence ID" value="KAH0884007.1"/>
    <property type="molecule type" value="Genomic_DNA"/>
</dbReference>
<keyword evidence="3" id="KW-1185">Reference proteome</keyword>